<evidence type="ECO:0000313" key="1">
    <source>
        <dbReference type="EMBL" id="WDF81795.1"/>
    </source>
</evidence>
<dbReference type="EMBL" id="CP117884">
    <property type="protein sequence ID" value="WDF81795.1"/>
    <property type="molecule type" value="Genomic_DNA"/>
</dbReference>
<protein>
    <submittedName>
        <fullName evidence="1">Uncharacterized protein</fullName>
    </submittedName>
</protein>
<sequence length="181" mass="20778">MFLSKKLKSHIEMKQSLTTTGLHILAAPADKPVEERLRAYARELKKKSCLGQIGFITSRSAVVPYLSVRSNIFLRGHEHDLDILPSFFTTDPNFLQERADHISELQRIYIEFYRNALDGHRFIFMSDLADGLDRASARRMMTDFDTSSRRLGISLMMLTSDQSMLRDFPDNSDTAPSQLFQ</sequence>
<dbReference type="Proteomes" id="UP001220377">
    <property type="component" value="Chromosome"/>
</dbReference>
<organism evidence="1 2">
    <name type="scientific">Lacticaseibacillus pabuli</name>
    <dbReference type="NCBI Taxonomy" id="3025672"/>
    <lineage>
        <taxon>Bacteria</taxon>
        <taxon>Bacillati</taxon>
        <taxon>Bacillota</taxon>
        <taxon>Bacilli</taxon>
        <taxon>Lactobacillales</taxon>
        <taxon>Lactobacillaceae</taxon>
        <taxon>Lacticaseibacillus</taxon>
    </lineage>
</organism>
<gene>
    <name evidence="1" type="ORF">PQ472_07635</name>
</gene>
<accession>A0ABY7WNM2</accession>
<reference evidence="1 2" key="1">
    <citation type="submission" date="2023-02" db="EMBL/GenBank/DDBJ databases">
        <title>Genome sequence of Lacticaseibacillus sp. KACC 23028.</title>
        <authorList>
            <person name="Kim S."/>
            <person name="Heo J."/>
            <person name="Kwon S.-W."/>
        </authorList>
    </citation>
    <scope>NUCLEOTIDE SEQUENCE [LARGE SCALE GENOMIC DNA]</scope>
    <source>
        <strain evidence="1 2">KACC 23028</strain>
    </source>
</reference>
<keyword evidence="2" id="KW-1185">Reference proteome</keyword>
<dbReference type="RefSeq" id="WP_274258790.1">
    <property type="nucleotide sequence ID" value="NZ_CP117884.1"/>
</dbReference>
<proteinExistence type="predicted"/>
<evidence type="ECO:0000313" key="2">
    <source>
        <dbReference type="Proteomes" id="UP001220377"/>
    </source>
</evidence>
<name>A0ABY7WNM2_9LACO</name>